<organism evidence="3 4">
    <name type="scientific">Lacimonas salitolerans</name>
    <dbReference type="NCBI Taxonomy" id="1323750"/>
    <lineage>
        <taxon>Bacteria</taxon>
        <taxon>Pseudomonadati</taxon>
        <taxon>Pseudomonadota</taxon>
        <taxon>Alphaproteobacteria</taxon>
        <taxon>Rhodobacterales</taxon>
        <taxon>Paracoccaceae</taxon>
        <taxon>Lacimonas</taxon>
    </lineage>
</organism>
<feature type="transmembrane region" description="Helical" evidence="1">
    <location>
        <begin position="149"/>
        <end position="167"/>
    </location>
</feature>
<proteinExistence type="predicted"/>
<comment type="caution">
    <text evidence="3">The sequence shown here is derived from an EMBL/GenBank/DDBJ whole genome shotgun (WGS) entry which is preliminary data.</text>
</comment>
<feature type="transmembrane region" description="Helical" evidence="1">
    <location>
        <begin position="61"/>
        <end position="87"/>
    </location>
</feature>
<feature type="domain" description="Sulfatase N-terminal" evidence="2">
    <location>
        <begin position="232"/>
        <end position="475"/>
    </location>
</feature>
<dbReference type="SUPFAM" id="SSF53649">
    <property type="entry name" value="Alkaline phosphatase-like"/>
    <property type="match status" value="1"/>
</dbReference>
<evidence type="ECO:0000313" key="3">
    <source>
        <dbReference type="EMBL" id="MFD1509398.1"/>
    </source>
</evidence>
<dbReference type="EMBL" id="JBHUDD010000050">
    <property type="protein sequence ID" value="MFD1509398.1"/>
    <property type="molecule type" value="Genomic_DNA"/>
</dbReference>
<protein>
    <submittedName>
        <fullName evidence="3">Sulfatase-like hydrolase/transferase</fullName>
    </submittedName>
</protein>
<feature type="transmembrane region" description="Helical" evidence="1">
    <location>
        <begin position="107"/>
        <end position="137"/>
    </location>
</feature>
<dbReference type="Gene3D" id="3.40.720.10">
    <property type="entry name" value="Alkaline Phosphatase, subunit A"/>
    <property type="match status" value="1"/>
</dbReference>
<evidence type="ECO:0000259" key="2">
    <source>
        <dbReference type="Pfam" id="PF00884"/>
    </source>
</evidence>
<keyword evidence="1" id="KW-0472">Membrane</keyword>
<dbReference type="InterPro" id="IPR000917">
    <property type="entry name" value="Sulfatase_N"/>
</dbReference>
<keyword evidence="4" id="KW-1185">Reference proteome</keyword>
<dbReference type="RefSeq" id="WP_379914598.1">
    <property type="nucleotide sequence ID" value="NZ_JBHUDD010000050.1"/>
</dbReference>
<evidence type="ECO:0000313" key="4">
    <source>
        <dbReference type="Proteomes" id="UP001597186"/>
    </source>
</evidence>
<name>A0ABW4EHG9_9RHOB</name>
<dbReference type="InterPro" id="IPR017850">
    <property type="entry name" value="Alkaline_phosphatase_core_sf"/>
</dbReference>
<evidence type="ECO:0000256" key="1">
    <source>
        <dbReference type="SAM" id="Phobius"/>
    </source>
</evidence>
<keyword evidence="1" id="KW-0812">Transmembrane</keyword>
<gene>
    <name evidence="3" type="ORF">ACFTOW_08295</name>
</gene>
<dbReference type="Pfam" id="PF00884">
    <property type="entry name" value="Sulfatase"/>
    <property type="match status" value="1"/>
</dbReference>
<keyword evidence="1" id="KW-1133">Transmembrane helix</keyword>
<accession>A0ABW4EHG9</accession>
<feature type="transmembrane region" description="Helical" evidence="1">
    <location>
        <begin position="34"/>
        <end position="54"/>
    </location>
</feature>
<sequence length="544" mass="57833">MTALVPGRAPQLVLAALVLHLVLVQPNHPAALTWQAPLLFALELPVILLALVAAGGRVATALRLVTTISLTILCALKTADFAMFTALARGFNPVADMVLIDAGLRLLSGAIGTVPATLAAIGALLATVAIAAALWWATGVWAAVHPPRGIARVAGAGALALGALAVAEIGHTIGRWSLPATPPGAAFTARVGVERIGMLRATLRDLRVFRAAATQDPYADRSGLLDRIDRDVLIVFVESYGRTSLDTPFYAQQHRATLARETARLDALGLSMASGLLSAPTRGGQSWLSHATFANGLWVSDQTRYGAMLASGRDTLFHIAARSGFHTAAVMPQITLDWPESDVMGFDTILAARDLDYRGAAFNWVTMPDQFTFAAMDRLLRDATDTPVFAQMALGSSHAPWVPVPDLVDWGSIGDGRIFNDMAAAGDPPEEVWRDRDRVRAQYRSAIDYALSTVLAYAALHAGDPPLMIVLGDHQAADFVSLDERAQVPVHVIGPPDLVAPVLQLGWTPGLIPDSDMPVLGMDRMRDLVIELFSSGLTPSEADG</sequence>
<reference evidence="4" key="1">
    <citation type="journal article" date="2019" name="Int. J. Syst. Evol. Microbiol.">
        <title>The Global Catalogue of Microorganisms (GCM) 10K type strain sequencing project: providing services to taxonomists for standard genome sequencing and annotation.</title>
        <authorList>
            <consortium name="The Broad Institute Genomics Platform"/>
            <consortium name="The Broad Institute Genome Sequencing Center for Infectious Disease"/>
            <person name="Wu L."/>
            <person name="Ma J."/>
        </authorList>
    </citation>
    <scope>NUCLEOTIDE SEQUENCE [LARGE SCALE GENOMIC DNA]</scope>
    <source>
        <strain evidence="4">CGMCC 1.12477</strain>
    </source>
</reference>
<dbReference type="Proteomes" id="UP001597186">
    <property type="component" value="Unassembled WGS sequence"/>
</dbReference>